<proteinExistence type="predicted"/>
<evidence type="ECO:0000313" key="2">
    <source>
        <dbReference type="EMBL" id="KAF5376139.1"/>
    </source>
</evidence>
<dbReference type="Pfam" id="PF09994">
    <property type="entry name" value="T6SS_Tle1-like_cat"/>
    <property type="match status" value="1"/>
</dbReference>
<accession>A0A8H5H3R3</accession>
<comment type="caution">
    <text evidence="2">The sequence shown here is derived from an EMBL/GenBank/DDBJ whole genome shotgun (WGS) entry which is preliminary data.</text>
</comment>
<dbReference type="Proteomes" id="UP000565441">
    <property type="component" value="Unassembled WGS sequence"/>
</dbReference>
<dbReference type="InterPro" id="IPR018712">
    <property type="entry name" value="Tle1-like_cat"/>
</dbReference>
<dbReference type="OrthoDB" id="3162439at2759"/>
<dbReference type="PANTHER" id="PTHR33840">
    <property type="match status" value="1"/>
</dbReference>
<keyword evidence="3" id="KW-1185">Reference proteome</keyword>
<dbReference type="PANTHER" id="PTHR33840:SF2">
    <property type="entry name" value="TLE1 PHOSPHOLIPASE DOMAIN-CONTAINING PROTEIN"/>
    <property type="match status" value="1"/>
</dbReference>
<protein>
    <recommendedName>
        <fullName evidence="1">T6SS Phospholipase effector Tle1-like catalytic domain-containing protein</fullName>
    </recommendedName>
</protein>
<evidence type="ECO:0000259" key="1">
    <source>
        <dbReference type="Pfam" id="PF09994"/>
    </source>
</evidence>
<organism evidence="2 3">
    <name type="scientific">Tricholomella constricta</name>
    <dbReference type="NCBI Taxonomy" id="117010"/>
    <lineage>
        <taxon>Eukaryota</taxon>
        <taxon>Fungi</taxon>
        <taxon>Dikarya</taxon>
        <taxon>Basidiomycota</taxon>
        <taxon>Agaricomycotina</taxon>
        <taxon>Agaricomycetes</taxon>
        <taxon>Agaricomycetidae</taxon>
        <taxon>Agaricales</taxon>
        <taxon>Tricholomatineae</taxon>
        <taxon>Lyophyllaceae</taxon>
        <taxon>Tricholomella</taxon>
    </lineage>
</organism>
<dbReference type="EMBL" id="JAACJP010000030">
    <property type="protein sequence ID" value="KAF5376139.1"/>
    <property type="molecule type" value="Genomic_DNA"/>
</dbReference>
<dbReference type="AlphaFoldDB" id="A0A8H5H3R3"/>
<name>A0A8H5H3R3_9AGAR</name>
<gene>
    <name evidence="2" type="ORF">D9615_007706</name>
</gene>
<feature type="domain" description="T6SS Phospholipase effector Tle1-like catalytic" evidence="1">
    <location>
        <begin position="15"/>
        <end position="296"/>
    </location>
</feature>
<evidence type="ECO:0000313" key="3">
    <source>
        <dbReference type="Proteomes" id="UP000565441"/>
    </source>
</evidence>
<sequence>MASSNPAKPATHAPRNIILCFDGTGNKFGENSNVVRFFHSLIKDDHDRQLVYYQPGIGTYNKRQFITRSASWLASVFDQGVALHIDDHVKEGYQYVMRNYRKGDKISLFGFSRGGKNSLIPLEFWLVGILPAHNDQQLDFAFNVYRTTGNEGYDLSKEFKQTFAMPVTIEFVGVWDTVSSVGIIPRSHPYTSVNYAVKHFRHALALDERRARFRPNVWNEATLEREQELDVDEPVIDFPGHKISRDEWMYSPPDRDVCDVQEVWFSGCHADVGGGSHTNQIHESLSYIPLRWMIKECLLAGTGILFDFQYLESLGIDLLKLSKELENKNFDLAALGFHPDVLVDESKGLSDTSAGPEKSNAILIPHRNQQHILKPSHLSRALHRFATHADILAKVFDQLDLKWAWWCLEVIPTLATYQKADGNWVRKRMRNFGQGRYIPFHNDEIKVHVSVKIRQKDKGYTPAAYNWKDVIESDMLIWVGDEKEERKEMGV</sequence>
<reference evidence="2 3" key="1">
    <citation type="journal article" date="2020" name="ISME J.">
        <title>Uncovering the hidden diversity of litter-decomposition mechanisms in mushroom-forming fungi.</title>
        <authorList>
            <person name="Floudas D."/>
            <person name="Bentzer J."/>
            <person name="Ahren D."/>
            <person name="Johansson T."/>
            <person name="Persson P."/>
            <person name="Tunlid A."/>
        </authorList>
    </citation>
    <scope>NUCLEOTIDE SEQUENCE [LARGE SCALE GENOMIC DNA]</scope>
    <source>
        <strain evidence="2 3">CBS 661.87</strain>
    </source>
</reference>